<dbReference type="EMBL" id="QLMI01000003">
    <property type="protein sequence ID" value="RAK23764.1"/>
    <property type="molecule type" value="Genomic_DNA"/>
</dbReference>
<sequence length="32" mass="3875">MTYMFKINTILLLPQKSVTPKNKIRKTYVSMW</sequence>
<protein>
    <submittedName>
        <fullName evidence="1">Uncharacterized protein</fullName>
    </submittedName>
</protein>
<organism evidence="1 2">
    <name type="scientific">Flavobacterium aquaticum</name>
    <dbReference type="NCBI Taxonomy" id="1236486"/>
    <lineage>
        <taxon>Bacteria</taxon>
        <taxon>Pseudomonadati</taxon>
        <taxon>Bacteroidota</taxon>
        <taxon>Flavobacteriia</taxon>
        <taxon>Flavobacteriales</taxon>
        <taxon>Flavobacteriaceae</taxon>
        <taxon>Flavobacterium</taxon>
    </lineage>
</organism>
<evidence type="ECO:0000313" key="2">
    <source>
        <dbReference type="Proteomes" id="UP000249620"/>
    </source>
</evidence>
<name>A0A327YRH6_9FLAO</name>
<gene>
    <name evidence="1" type="ORF">B0I03_103230</name>
</gene>
<dbReference type="Proteomes" id="UP000249620">
    <property type="component" value="Unassembled WGS sequence"/>
</dbReference>
<dbReference type="AlphaFoldDB" id="A0A327YRH6"/>
<accession>A0A327YRH6</accession>
<keyword evidence="2" id="KW-1185">Reference proteome</keyword>
<comment type="caution">
    <text evidence="1">The sequence shown here is derived from an EMBL/GenBank/DDBJ whole genome shotgun (WGS) entry which is preliminary data.</text>
</comment>
<reference evidence="1 2" key="1">
    <citation type="submission" date="2018-06" db="EMBL/GenBank/DDBJ databases">
        <title>Genomic Encyclopedia of Type Strains, Phase III (KMG-III): the genomes of soil and plant-associated and newly described type strains.</title>
        <authorList>
            <person name="Whitman W."/>
        </authorList>
    </citation>
    <scope>NUCLEOTIDE SEQUENCE [LARGE SCALE GENOMIC DNA]</scope>
    <source>
        <strain evidence="1 2">CGMCC 1.12398</strain>
    </source>
</reference>
<proteinExistence type="predicted"/>
<evidence type="ECO:0000313" key="1">
    <source>
        <dbReference type="EMBL" id="RAK23764.1"/>
    </source>
</evidence>